<dbReference type="WBParaSite" id="NBR_0001984901-mRNA-1">
    <property type="protein sequence ID" value="NBR_0001984901-mRNA-1"/>
    <property type="gene ID" value="NBR_0001984901"/>
</dbReference>
<feature type="transmembrane region" description="Helical" evidence="1">
    <location>
        <begin position="45"/>
        <end position="72"/>
    </location>
</feature>
<sequence length="105" mass="11767">MADDARAVQFDTGVVTGGFSSFAQPVQLVRTALIEQHVNSRRNKYGWAVALIVIFCFLVVLTVIISLIVWLINRAKDKRQKRLLDDQGLSRATSRVSLIFGFSIE</sequence>
<keyword evidence="1" id="KW-0812">Transmembrane</keyword>
<evidence type="ECO:0000256" key="1">
    <source>
        <dbReference type="SAM" id="Phobius"/>
    </source>
</evidence>
<name>A0A0N4YRH7_NIPBR</name>
<accession>A0A0N4YRH7</accession>
<reference evidence="2 3" key="2">
    <citation type="submission" date="2018-11" db="EMBL/GenBank/DDBJ databases">
        <authorList>
            <consortium name="Pathogen Informatics"/>
        </authorList>
    </citation>
    <scope>NUCLEOTIDE SEQUENCE [LARGE SCALE GENOMIC DNA]</scope>
</reference>
<evidence type="ECO:0000313" key="2">
    <source>
        <dbReference type="EMBL" id="VDL83586.1"/>
    </source>
</evidence>
<keyword evidence="1" id="KW-1133">Transmembrane helix</keyword>
<dbReference type="AlphaFoldDB" id="A0A0N4YRH7"/>
<proteinExistence type="predicted"/>
<keyword evidence="3" id="KW-1185">Reference proteome</keyword>
<keyword evidence="1" id="KW-0472">Membrane</keyword>
<gene>
    <name evidence="2" type="ORF">NBR_LOCUS19850</name>
</gene>
<protein>
    <submittedName>
        <fullName evidence="4">Movement protein</fullName>
    </submittedName>
</protein>
<organism evidence="4">
    <name type="scientific">Nippostrongylus brasiliensis</name>
    <name type="common">Rat hookworm</name>
    <dbReference type="NCBI Taxonomy" id="27835"/>
    <lineage>
        <taxon>Eukaryota</taxon>
        <taxon>Metazoa</taxon>
        <taxon>Ecdysozoa</taxon>
        <taxon>Nematoda</taxon>
        <taxon>Chromadorea</taxon>
        <taxon>Rhabditida</taxon>
        <taxon>Rhabditina</taxon>
        <taxon>Rhabditomorpha</taxon>
        <taxon>Strongyloidea</taxon>
        <taxon>Heligmosomidae</taxon>
        <taxon>Nippostrongylus</taxon>
    </lineage>
</organism>
<evidence type="ECO:0000313" key="4">
    <source>
        <dbReference type="WBParaSite" id="NBR_0001984901-mRNA-1"/>
    </source>
</evidence>
<evidence type="ECO:0000313" key="3">
    <source>
        <dbReference type="Proteomes" id="UP000271162"/>
    </source>
</evidence>
<dbReference type="Proteomes" id="UP000271162">
    <property type="component" value="Unassembled WGS sequence"/>
</dbReference>
<reference evidence="4" key="1">
    <citation type="submission" date="2017-02" db="UniProtKB">
        <authorList>
            <consortium name="WormBaseParasite"/>
        </authorList>
    </citation>
    <scope>IDENTIFICATION</scope>
</reference>
<dbReference type="EMBL" id="UYSL01024552">
    <property type="protein sequence ID" value="VDL83586.1"/>
    <property type="molecule type" value="Genomic_DNA"/>
</dbReference>